<feature type="region of interest" description="Disordered" evidence="1">
    <location>
        <begin position="43"/>
        <end position="71"/>
    </location>
</feature>
<evidence type="ECO:0000313" key="2">
    <source>
        <dbReference type="EMBL" id="KAL0860374.1"/>
    </source>
</evidence>
<keyword evidence="3" id="KW-1185">Reference proteome</keyword>
<dbReference type="EMBL" id="JBEUOH010000025">
    <property type="protein sequence ID" value="KAL0860374.1"/>
    <property type="molecule type" value="Genomic_DNA"/>
</dbReference>
<sequence>MAFSDLCHISNAYKSIENESDQSERIMEENAMVRDLITKILDETGPTEGSSSIQAPEKTVGGLPSQYPKTDTNTSFVPPSYYQNNTYNYPQNDQNGFNFMQNGFGSQSSNFVNYPDNDVNALLGIDLLPDSSSDVSPEQLNLLRLAAQEIGGAQFSSPKYDDKYYNFFEPSQRNSLPETTSFMNNYNRPNSLNLDMNYTNFENPYNTNNQRFPKFDGYKEQNQEADLLSYLNNLNLSMDRPRDDNPIQNNMDFKMPMDSHYQGEDFNKMQDKMFYNRGFQQVPPKNYNGENFYDMMSQINDRSPIQNFDFPNQNTPVSGANTMNFKPNGFHQNEFMQRRDMNQVLRENYPVNGALNDQRTNFENPLGNNQALMRQNQELARQMSLLMRNRPPPNPLNVDVSFLHENTPFNLGLGALLGPSPPVPPPVLPSPMLDLPLLAPFYAMRNMRSAATSSGILHARLDACYEQWRQLERERKRTEARLALAYPGRAVSSSNSIPVPRLPPCPTRVDRLTVDMLREHTKVLTLMGKMETLRASVCVAQNKKPVKSEDPKITVLKRGQENVANDKEKESGVDPATFDPSTWREDVKNLAEIAPHSEVESAMLAWRSAVGAVQAARRRELSPHHARYMRTDPAILQLAEAVKQLGICARRARCAMWCDLTLTVALAPSPTLSTNTNNNAAGNCSKVSSESSPQAPPPASPKPAPDNSHNSKQAPADNKEEKPSTDQTQKPDAKTDKQPNKQTDKPQDKNNQRRTQNYRKVNGFYQKNQRYDNRFMHNRHPYHYLATGPIN</sequence>
<evidence type="ECO:0000256" key="1">
    <source>
        <dbReference type="SAM" id="MobiDB-lite"/>
    </source>
</evidence>
<comment type="caution">
    <text evidence="2">The sequence shown here is derived from an EMBL/GenBank/DDBJ whole genome shotgun (WGS) entry which is preliminary data.</text>
</comment>
<accession>A0ABR3H6F7</accession>
<protein>
    <submittedName>
        <fullName evidence="2">Uncharacterized protein</fullName>
    </submittedName>
</protein>
<feature type="region of interest" description="Disordered" evidence="1">
    <location>
        <begin position="669"/>
        <end position="761"/>
    </location>
</feature>
<feature type="compositionally biased region" description="Basic and acidic residues" evidence="1">
    <location>
        <begin position="717"/>
        <end position="751"/>
    </location>
</feature>
<dbReference type="PANTHER" id="PTHR33861">
    <property type="entry name" value="PROTEIN CBG18333"/>
    <property type="match status" value="1"/>
</dbReference>
<reference evidence="2 3" key="1">
    <citation type="submission" date="2024-06" db="EMBL/GenBank/DDBJ databases">
        <title>A chromosome-level genome assembly of beet webworm, Loxostege sticticalis.</title>
        <authorList>
            <person name="Zhang Y."/>
        </authorList>
    </citation>
    <scope>NUCLEOTIDE SEQUENCE [LARGE SCALE GENOMIC DNA]</scope>
    <source>
        <strain evidence="2">AQ026</strain>
        <tissue evidence="2">Whole body</tissue>
    </source>
</reference>
<proteinExistence type="predicted"/>
<dbReference type="PANTHER" id="PTHR33861:SF5">
    <property type="entry name" value="GAMMA-TUBULIN COMPLEX COMPONENT"/>
    <property type="match status" value="1"/>
</dbReference>
<evidence type="ECO:0000313" key="3">
    <source>
        <dbReference type="Proteomes" id="UP001549920"/>
    </source>
</evidence>
<feature type="compositionally biased region" description="Low complexity" evidence="1">
    <location>
        <begin position="674"/>
        <end position="693"/>
    </location>
</feature>
<organism evidence="2 3">
    <name type="scientific">Loxostege sticticalis</name>
    <name type="common">Beet webworm moth</name>
    <dbReference type="NCBI Taxonomy" id="481309"/>
    <lineage>
        <taxon>Eukaryota</taxon>
        <taxon>Metazoa</taxon>
        <taxon>Ecdysozoa</taxon>
        <taxon>Arthropoda</taxon>
        <taxon>Hexapoda</taxon>
        <taxon>Insecta</taxon>
        <taxon>Pterygota</taxon>
        <taxon>Neoptera</taxon>
        <taxon>Endopterygota</taxon>
        <taxon>Lepidoptera</taxon>
        <taxon>Glossata</taxon>
        <taxon>Ditrysia</taxon>
        <taxon>Pyraloidea</taxon>
        <taxon>Crambidae</taxon>
        <taxon>Pyraustinae</taxon>
        <taxon>Loxostege</taxon>
    </lineage>
</organism>
<feature type="compositionally biased region" description="Pro residues" evidence="1">
    <location>
        <begin position="694"/>
        <end position="704"/>
    </location>
</feature>
<name>A0ABR3H6F7_LOXSC</name>
<dbReference type="Pfam" id="PF15189">
    <property type="entry name" value="MEIOC"/>
    <property type="match status" value="2"/>
</dbReference>
<gene>
    <name evidence="2" type="ORF">ABMA27_009773</name>
</gene>
<dbReference type="Proteomes" id="UP001549920">
    <property type="component" value="Unassembled WGS sequence"/>
</dbReference>
<dbReference type="InterPro" id="IPR027963">
    <property type="entry name" value="MEIOC"/>
</dbReference>